<organism evidence="2 3">
    <name type="scientific">Pelotomaculum schinkii</name>
    <dbReference type="NCBI Taxonomy" id="78350"/>
    <lineage>
        <taxon>Bacteria</taxon>
        <taxon>Bacillati</taxon>
        <taxon>Bacillota</taxon>
        <taxon>Clostridia</taxon>
        <taxon>Eubacteriales</taxon>
        <taxon>Desulfotomaculaceae</taxon>
        <taxon>Pelotomaculum</taxon>
    </lineage>
</organism>
<protein>
    <recommendedName>
        <fullName evidence="4">Cytochrome c oxidase subunit 4</fullName>
    </recommendedName>
</protein>
<keyword evidence="3" id="KW-1185">Reference proteome</keyword>
<keyword evidence="1" id="KW-0812">Transmembrane</keyword>
<gene>
    <name evidence="2" type="ORF">Psch_03669</name>
</gene>
<evidence type="ECO:0000256" key="1">
    <source>
        <dbReference type="SAM" id="Phobius"/>
    </source>
</evidence>
<dbReference type="AlphaFoldDB" id="A0A4Y7R810"/>
<accession>A0A4Y7R810</accession>
<feature type="transmembrane region" description="Helical" evidence="1">
    <location>
        <begin position="6"/>
        <end position="25"/>
    </location>
</feature>
<comment type="caution">
    <text evidence="2">The sequence shown here is derived from an EMBL/GenBank/DDBJ whole genome shotgun (WGS) entry which is preliminary data.</text>
</comment>
<evidence type="ECO:0008006" key="4">
    <source>
        <dbReference type="Google" id="ProtNLM"/>
    </source>
</evidence>
<keyword evidence="1" id="KW-1133">Transmembrane helix</keyword>
<dbReference type="EMBL" id="QFGA01000003">
    <property type="protein sequence ID" value="TEB04906.1"/>
    <property type="molecule type" value="Genomic_DNA"/>
</dbReference>
<evidence type="ECO:0000313" key="3">
    <source>
        <dbReference type="Proteomes" id="UP000298324"/>
    </source>
</evidence>
<dbReference type="Proteomes" id="UP000298324">
    <property type="component" value="Unassembled WGS sequence"/>
</dbReference>
<name>A0A4Y7R810_9FIRM</name>
<feature type="transmembrane region" description="Helical" evidence="1">
    <location>
        <begin position="37"/>
        <end position="58"/>
    </location>
</feature>
<keyword evidence="1" id="KW-0472">Membrane</keyword>
<reference evidence="2 3" key="1">
    <citation type="journal article" date="2018" name="Environ. Microbiol.">
        <title>Novel energy conservation strategies and behaviour of Pelotomaculum schinkii driving syntrophic propionate catabolism.</title>
        <authorList>
            <person name="Hidalgo-Ahumada C.A.P."/>
            <person name="Nobu M.K."/>
            <person name="Narihiro T."/>
            <person name="Tamaki H."/>
            <person name="Liu W.T."/>
            <person name="Kamagata Y."/>
            <person name="Stams A.J.M."/>
            <person name="Imachi H."/>
            <person name="Sousa D.Z."/>
        </authorList>
    </citation>
    <scope>NUCLEOTIDE SEQUENCE [LARGE SCALE GENOMIC DNA]</scope>
    <source>
        <strain evidence="2 3">HH</strain>
    </source>
</reference>
<proteinExistence type="predicted"/>
<sequence>MFGAGWLNLGSLVLGLIAWILPIVNLVQHNKADRRNWIVFSVASVSACAISLCMQIFYTDHLVKIEDWSALMDTSHAVALVATLLLVVTIILNAITLVVYYGKKLKD</sequence>
<evidence type="ECO:0000313" key="2">
    <source>
        <dbReference type="EMBL" id="TEB04906.1"/>
    </source>
</evidence>
<feature type="transmembrane region" description="Helical" evidence="1">
    <location>
        <begin position="78"/>
        <end position="101"/>
    </location>
</feature>
<dbReference type="RefSeq" id="WP_190259193.1">
    <property type="nucleotide sequence ID" value="NZ_QFGA01000003.1"/>
</dbReference>